<sequence>MMSQEDKSFSGTIKLTSTLTEVLCVHPGEPAAQ</sequence>
<reference evidence="1 2" key="1">
    <citation type="submission" date="2005-09" db="EMBL/GenBank/DDBJ databases">
        <authorList>
            <person name="Mural R.J."/>
            <person name="Li P.W."/>
            <person name="Adams M.D."/>
            <person name="Amanatides P.G."/>
            <person name="Baden-Tillson H."/>
            <person name="Barnstead M."/>
            <person name="Chin S.H."/>
            <person name="Dew I."/>
            <person name="Evans C.A."/>
            <person name="Ferriera S."/>
            <person name="Flanigan M."/>
            <person name="Fosler C."/>
            <person name="Glodek A."/>
            <person name="Gu Z."/>
            <person name="Holt R.A."/>
            <person name="Jennings D."/>
            <person name="Kraft C.L."/>
            <person name="Lu F."/>
            <person name="Nguyen T."/>
            <person name="Nusskern D.R."/>
            <person name="Pfannkoch C.M."/>
            <person name="Sitter C."/>
            <person name="Sutton G.G."/>
            <person name="Venter J.C."/>
            <person name="Wang Z."/>
            <person name="Woodage T."/>
            <person name="Zheng X.H."/>
            <person name="Zhong F."/>
        </authorList>
    </citation>
    <scope>NUCLEOTIDE SEQUENCE [LARGE SCALE GENOMIC DNA]</scope>
    <source>
        <strain>BN</strain>
        <strain evidence="2">Sprague-Dawley</strain>
    </source>
</reference>
<dbReference type="EMBL" id="CH474009">
    <property type="protein sequence ID" value="EDL97653.1"/>
    <property type="molecule type" value="Genomic_DNA"/>
</dbReference>
<accession>A6JZY2</accession>
<gene>
    <name evidence="1" type="ORF">rCG_42839</name>
</gene>
<proteinExistence type="predicted"/>
<evidence type="ECO:0000313" key="2">
    <source>
        <dbReference type="Proteomes" id="UP000234681"/>
    </source>
</evidence>
<organism evidence="1 2">
    <name type="scientific">Rattus norvegicus</name>
    <name type="common">Rat</name>
    <dbReference type="NCBI Taxonomy" id="10116"/>
    <lineage>
        <taxon>Eukaryota</taxon>
        <taxon>Metazoa</taxon>
        <taxon>Chordata</taxon>
        <taxon>Craniata</taxon>
        <taxon>Vertebrata</taxon>
        <taxon>Euteleostomi</taxon>
        <taxon>Mammalia</taxon>
        <taxon>Eutheria</taxon>
        <taxon>Euarchontoglires</taxon>
        <taxon>Glires</taxon>
        <taxon>Rodentia</taxon>
        <taxon>Myomorpha</taxon>
        <taxon>Muroidea</taxon>
        <taxon>Muridae</taxon>
        <taxon>Murinae</taxon>
        <taxon>Rattus</taxon>
    </lineage>
</organism>
<dbReference type="Proteomes" id="UP000234681">
    <property type="component" value="Chromosome X"/>
</dbReference>
<dbReference type="AlphaFoldDB" id="A6JZY2"/>
<protein>
    <submittedName>
        <fullName evidence="1">RCG42839</fullName>
    </submittedName>
</protein>
<evidence type="ECO:0000313" key="1">
    <source>
        <dbReference type="EMBL" id="EDL97653.1"/>
    </source>
</evidence>
<name>A6JZY2_RAT</name>